<comment type="caution">
    <text evidence="2">The sequence shown here is derived from an EMBL/GenBank/DDBJ whole genome shotgun (WGS) entry which is preliminary data.</text>
</comment>
<proteinExistence type="predicted"/>
<feature type="region of interest" description="Disordered" evidence="1">
    <location>
        <begin position="23"/>
        <end position="47"/>
    </location>
</feature>
<evidence type="ECO:0000256" key="1">
    <source>
        <dbReference type="SAM" id="MobiDB-lite"/>
    </source>
</evidence>
<feature type="region of interest" description="Disordered" evidence="1">
    <location>
        <begin position="74"/>
        <end position="96"/>
    </location>
</feature>
<accession>A0ABY2QSA2</accession>
<organism evidence="2 3">
    <name type="scientific">Rhizobium rhizophilum</name>
    <dbReference type="NCBI Taxonomy" id="1850373"/>
    <lineage>
        <taxon>Bacteria</taxon>
        <taxon>Pseudomonadati</taxon>
        <taxon>Pseudomonadota</taxon>
        <taxon>Alphaproteobacteria</taxon>
        <taxon>Hyphomicrobiales</taxon>
        <taxon>Rhizobiaceae</taxon>
        <taxon>Rhizobium/Agrobacterium group</taxon>
        <taxon>Rhizobium</taxon>
    </lineage>
</organism>
<sequence>MMIDYRILIPFVVAMAAIDAPARGQTPSLGTKSINVKRPSDPHVSTREHRFITDLRGRRIRLVGPRFFPDPEKRLVFPGRTTSDAHTPLSGAVHTD</sequence>
<gene>
    <name evidence="2" type="ORF">E9677_18000</name>
</gene>
<evidence type="ECO:0000313" key="2">
    <source>
        <dbReference type="EMBL" id="THV12626.1"/>
    </source>
</evidence>
<reference evidence="2 3" key="1">
    <citation type="submission" date="2019-04" db="EMBL/GenBank/DDBJ databases">
        <title>Genome sequence of strain 7209-2.</title>
        <authorList>
            <person name="Gao J."/>
            <person name="Sun J."/>
        </authorList>
    </citation>
    <scope>NUCLEOTIDE SEQUENCE [LARGE SCALE GENOMIC DNA]</scope>
    <source>
        <strain evidence="2 3">7209-2</strain>
    </source>
</reference>
<protein>
    <submittedName>
        <fullName evidence="2">Uncharacterized protein</fullName>
    </submittedName>
</protein>
<dbReference type="Proteomes" id="UP000309667">
    <property type="component" value="Unassembled WGS sequence"/>
</dbReference>
<dbReference type="EMBL" id="STGT01000004">
    <property type="protein sequence ID" value="THV12626.1"/>
    <property type="molecule type" value="Genomic_DNA"/>
</dbReference>
<feature type="compositionally biased region" description="Polar residues" evidence="1">
    <location>
        <begin position="25"/>
        <end position="34"/>
    </location>
</feature>
<evidence type="ECO:0000313" key="3">
    <source>
        <dbReference type="Proteomes" id="UP000309667"/>
    </source>
</evidence>
<name>A0ABY2QSA2_9HYPH</name>
<feature type="compositionally biased region" description="Basic and acidic residues" evidence="1">
    <location>
        <begin position="38"/>
        <end position="47"/>
    </location>
</feature>
<keyword evidence="3" id="KW-1185">Reference proteome</keyword>